<dbReference type="InterPro" id="IPR018948">
    <property type="entry name" value="GTP-bd_TrmE_N"/>
</dbReference>
<gene>
    <name evidence="4" type="primary">mnmE_2</name>
    <name evidence="4" type="ORF">STSP1_00455</name>
</gene>
<dbReference type="PANTHER" id="PTHR42714">
    <property type="entry name" value="TRNA MODIFICATION GTPASE GTPBP3"/>
    <property type="match status" value="1"/>
</dbReference>
<dbReference type="GO" id="GO:0005737">
    <property type="term" value="C:cytoplasm"/>
    <property type="evidence" value="ECO:0007669"/>
    <property type="project" value="TreeGrafter"/>
</dbReference>
<dbReference type="GO" id="GO:0016787">
    <property type="term" value="F:hydrolase activity"/>
    <property type="evidence" value="ECO:0007669"/>
    <property type="project" value="UniProtKB-KW"/>
</dbReference>
<dbReference type="InterPro" id="IPR025867">
    <property type="entry name" value="MnmE_helical"/>
</dbReference>
<evidence type="ECO:0000313" key="5">
    <source>
        <dbReference type="Proteomes" id="UP000193334"/>
    </source>
</evidence>
<evidence type="ECO:0000259" key="1">
    <source>
        <dbReference type="Pfam" id="PF01926"/>
    </source>
</evidence>
<dbReference type="EMBL" id="CP021023">
    <property type="protein sequence ID" value="ARN56084.1"/>
    <property type="molecule type" value="Genomic_DNA"/>
</dbReference>
<name>A0A1W6LK22_9BACT</name>
<dbReference type="AlphaFoldDB" id="A0A1W6LK22"/>
<dbReference type="EC" id="3.6.-.-" evidence="4"/>
<dbReference type="SUPFAM" id="SSF103025">
    <property type="entry name" value="Folate-binding domain"/>
    <property type="match status" value="1"/>
</dbReference>
<feature type="domain" description="G" evidence="1">
    <location>
        <begin position="222"/>
        <end position="335"/>
    </location>
</feature>
<dbReference type="GO" id="GO:0002098">
    <property type="term" value="P:tRNA wobble uridine modification"/>
    <property type="evidence" value="ECO:0007669"/>
    <property type="project" value="TreeGrafter"/>
</dbReference>
<sequence length="455" mass="49976">MYDLRDTICALSSGSLDAPRHIIRLSGSKCEIGLDKLVDNRILDRGIEKRNAALSFRGGKIEFSAFVYSFPEGASYTLERLIEIHAYCPLPAAEEIINAITQVDGIRLAGPGEFTYRAFMNGRLSLAQSEAVSQIVSGSSVYHIQAAQKLMKGDLTNRLEQIKNSIVELLGLFEAGLDFSSEDIVFIQPEEAKKRTEEIKKTLSEIIDSNLAYERMLGLASVAAAGPPNAGKSSLVNALLGSERAIVSAKQATTRDILSAVCSLEYQDCVLSDCAGLMAASFDDKIELAAQELAGEYILSSDLILFCVESGKMDYTEEKRVFEKIRNKNILGVATKCDLASSKEALEDIFGISFVEFSIKQREKLTAMKTEIQNRLSELVPAGEQITAVNKRHRDSVFQCLKDLDKAAELFAGGDEELAALCLREGYSKIADIDQQKDLDERVLSSIFQNFCIGK</sequence>
<dbReference type="RefSeq" id="WP_085754799.1">
    <property type="nucleotide sequence ID" value="NZ_CP021023.1"/>
</dbReference>
<dbReference type="Proteomes" id="UP000193334">
    <property type="component" value="Chromosome"/>
</dbReference>
<accession>A0A1W6LK22</accession>
<dbReference type="InterPro" id="IPR006073">
    <property type="entry name" value="GTP-bd"/>
</dbReference>
<dbReference type="InterPro" id="IPR027368">
    <property type="entry name" value="MnmE_dom2"/>
</dbReference>
<keyword evidence="5" id="KW-1185">Reference proteome</keyword>
<dbReference type="Pfam" id="PF01926">
    <property type="entry name" value="MMR_HSR1"/>
    <property type="match status" value="1"/>
</dbReference>
<dbReference type="InterPro" id="IPR027266">
    <property type="entry name" value="TrmE/GcvT-like"/>
</dbReference>
<evidence type="ECO:0000313" key="4">
    <source>
        <dbReference type="EMBL" id="ARN56084.1"/>
    </source>
</evidence>
<dbReference type="SUPFAM" id="SSF52540">
    <property type="entry name" value="P-loop containing nucleoside triphosphate hydrolases"/>
    <property type="match status" value="1"/>
</dbReference>
<evidence type="ECO:0000259" key="2">
    <source>
        <dbReference type="Pfam" id="PF10396"/>
    </source>
</evidence>
<keyword evidence="4" id="KW-0378">Hydrolase</keyword>
<reference evidence="5" key="1">
    <citation type="submission" date="2017-04" db="EMBL/GenBank/DDBJ databases">
        <title>Comparative genomics and description of representatives of a novel lineage of planctomycetes thriving in anoxic sediments.</title>
        <authorList>
            <person name="Spring S."/>
            <person name="Bunk B."/>
            <person name="Sproer C."/>
        </authorList>
    </citation>
    <scope>NUCLEOTIDE SEQUENCE [LARGE SCALE GENOMIC DNA]</scope>
    <source>
        <strain evidence="5">ST-PulAB-D4</strain>
    </source>
</reference>
<dbReference type="Gene3D" id="3.40.50.300">
    <property type="entry name" value="P-loop containing nucleotide triphosphate hydrolases"/>
    <property type="match status" value="1"/>
</dbReference>
<dbReference type="Gene3D" id="3.30.1360.120">
    <property type="entry name" value="Probable tRNA modification gtpase trme, domain 1"/>
    <property type="match status" value="1"/>
</dbReference>
<dbReference type="Pfam" id="PF12631">
    <property type="entry name" value="MnmE_helical"/>
    <property type="match status" value="1"/>
</dbReference>
<feature type="domain" description="GTP-binding protein TrmE N-terminal" evidence="2">
    <location>
        <begin position="7"/>
        <end position="123"/>
    </location>
</feature>
<proteinExistence type="predicted"/>
<dbReference type="SUPFAM" id="SSF116878">
    <property type="entry name" value="TrmE connector domain"/>
    <property type="match status" value="1"/>
</dbReference>
<dbReference type="GO" id="GO:0030488">
    <property type="term" value="P:tRNA methylation"/>
    <property type="evidence" value="ECO:0007669"/>
    <property type="project" value="TreeGrafter"/>
</dbReference>
<dbReference type="Gene3D" id="1.20.120.430">
    <property type="entry name" value="tRNA modification GTPase MnmE domain 2"/>
    <property type="match status" value="1"/>
</dbReference>
<protein>
    <submittedName>
        <fullName evidence="4">tRNA modification GTPase MnmE</fullName>
        <ecNumber evidence="4">3.6.-.-</ecNumber>
    </submittedName>
</protein>
<dbReference type="InterPro" id="IPR027417">
    <property type="entry name" value="P-loop_NTPase"/>
</dbReference>
<dbReference type="PANTHER" id="PTHR42714:SF2">
    <property type="entry name" value="TRNA MODIFICATION GTPASE GTPBP3, MITOCHONDRIAL"/>
    <property type="match status" value="1"/>
</dbReference>
<dbReference type="GO" id="GO:0005525">
    <property type="term" value="F:GTP binding"/>
    <property type="evidence" value="ECO:0007669"/>
    <property type="project" value="InterPro"/>
</dbReference>
<dbReference type="Pfam" id="PF10396">
    <property type="entry name" value="TrmE_N"/>
    <property type="match status" value="1"/>
</dbReference>
<dbReference type="STRING" id="1941349.STSP1_00455"/>
<dbReference type="KEGG" id="pbp:STSP1_00455"/>
<feature type="domain" description="MnmE helical" evidence="3">
    <location>
        <begin position="126"/>
        <end position="452"/>
    </location>
</feature>
<evidence type="ECO:0000259" key="3">
    <source>
        <dbReference type="Pfam" id="PF12631"/>
    </source>
</evidence>
<organism evidence="4 5">
    <name type="scientific">Sedimentisphaera salicampi</name>
    <dbReference type="NCBI Taxonomy" id="1941349"/>
    <lineage>
        <taxon>Bacteria</taxon>
        <taxon>Pseudomonadati</taxon>
        <taxon>Planctomycetota</taxon>
        <taxon>Phycisphaerae</taxon>
        <taxon>Sedimentisphaerales</taxon>
        <taxon>Sedimentisphaeraceae</taxon>
        <taxon>Sedimentisphaera</taxon>
    </lineage>
</organism>